<sequence>MSDKPYLPFDIWQHVLPHLADSPSTLVSLSLVCTFLAELTTRSLYTHVHLAKSSIAYQSFFRTFTSPLYDQPKERESPLKFTKTLTLGAYGEESISKSASTSMLTSLTTTTRSSAKIEELNLPPLPRSLFPQLETLEIGCTHSDQIASILPILITLNPVHVRLCASAPEPPFSSGGEQVMMKPQSIKFSFIPHFTWVMYNRLESVFISKCDVHPPSSSDYPPYYEFPFPSTCTTLRSVEWDFRGAIGNPPLFRGFFRNQIGLWDWKTPLRVSVWVDEESEGEGMLKSSLASVLGDLVYEGGEECEKEWVDSKVRIGLFINGAKQSCSSLAILHVGSKLDTWKDEESKEIAIR</sequence>
<reference evidence="1" key="1">
    <citation type="submission" date="2014-08" db="EMBL/GenBank/DDBJ databases">
        <authorList>
            <person name="Sharma Rahul"/>
            <person name="Thines Marco"/>
        </authorList>
    </citation>
    <scope>NUCLEOTIDE SEQUENCE</scope>
</reference>
<dbReference type="EMBL" id="LN483116">
    <property type="protein sequence ID" value="CDZ96198.1"/>
    <property type="molecule type" value="Genomic_DNA"/>
</dbReference>
<organism evidence="1">
    <name type="scientific">Phaffia rhodozyma</name>
    <name type="common">Yeast</name>
    <name type="synonym">Xanthophyllomyces dendrorhous</name>
    <dbReference type="NCBI Taxonomy" id="264483"/>
    <lineage>
        <taxon>Eukaryota</taxon>
        <taxon>Fungi</taxon>
        <taxon>Dikarya</taxon>
        <taxon>Basidiomycota</taxon>
        <taxon>Agaricomycotina</taxon>
        <taxon>Tremellomycetes</taxon>
        <taxon>Cystofilobasidiales</taxon>
        <taxon>Mrakiaceae</taxon>
        <taxon>Phaffia</taxon>
    </lineage>
</organism>
<dbReference type="AlphaFoldDB" id="A0A0F7SFE0"/>
<evidence type="ECO:0008006" key="2">
    <source>
        <dbReference type="Google" id="ProtNLM"/>
    </source>
</evidence>
<proteinExistence type="predicted"/>
<name>A0A0F7SFE0_PHARH</name>
<protein>
    <recommendedName>
        <fullName evidence="2">F-box domain-containing protein</fullName>
    </recommendedName>
</protein>
<evidence type="ECO:0000313" key="1">
    <source>
        <dbReference type="EMBL" id="CDZ96198.1"/>
    </source>
</evidence>
<dbReference type="CDD" id="cd09917">
    <property type="entry name" value="F-box_SF"/>
    <property type="match status" value="1"/>
</dbReference>
<accession>A0A0F7SFE0</accession>